<evidence type="ECO:0000259" key="4">
    <source>
        <dbReference type="SMART" id="SM00990"/>
    </source>
</evidence>
<dbReference type="GO" id="GO:0016788">
    <property type="term" value="F:hydrolase activity, acting on ester bonds"/>
    <property type="evidence" value="ECO:0007669"/>
    <property type="project" value="InterPro"/>
</dbReference>
<keyword evidence="3" id="KW-0378">Hydrolase</keyword>
<protein>
    <submittedName>
        <fullName evidence="5">Nuclease</fullName>
    </submittedName>
</protein>
<dbReference type="SMART" id="SM00990">
    <property type="entry name" value="VRR_NUC"/>
    <property type="match status" value="1"/>
</dbReference>
<dbReference type="GO" id="GO:0004518">
    <property type="term" value="F:nuclease activity"/>
    <property type="evidence" value="ECO:0007669"/>
    <property type="project" value="UniProtKB-KW"/>
</dbReference>
<keyword evidence="2" id="KW-0540">Nuclease</keyword>
<dbReference type="InterPro" id="IPR014883">
    <property type="entry name" value="VRR_NUC"/>
</dbReference>
<evidence type="ECO:0000256" key="3">
    <source>
        <dbReference type="ARBA" id="ARBA00022801"/>
    </source>
</evidence>
<accession>A0A8S5P9N7</accession>
<comment type="cofactor">
    <cofactor evidence="1">
        <name>Mg(2+)</name>
        <dbReference type="ChEBI" id="CHEBI:18420"/>
    </cofactor>
</comment>
<dbReference type="EMBL" id="BK015365">
    <property type="protein sequence ID" value="DAE03376.1"/>
    <property type="molecule type" value="Genomic_DNA"/>
</dbReference>
<dbReference type="InterPro" id="IPR011856">
    <property type="entry name" value="tRNA_endonuc-like_dom_sf"/>
</dbReference>
<evidence type="ECO:0000313" key="5">
    <source>
        <dbReference type="EMBL" id="DAE03376.1"/>
    </source>
</evidence>
<evidence type="ECO:0000256" key="1">
    <source>
        <dbReference type="ARBA" id="ARBA00001946"/>
    </source>
</evidence>
<dbReference type="GO" id="GO:0003676">
    <property type="term" value="F:nucleic acid binding"/>
    <property type="evidence" value="ECO:0007669"/>
    <property type="project" value="InterPro"/>
</dbReference>
<reference evidence="5" key="1">
    <citation type="journal article" date="2021" name="Proc. Natl. Acad. Sci. U.S.A.">
        <title>A Catalog of Tens of Thousands of Viruses from Human Metagenomes Reveals Hidden Associations with Chronic Diseases.</title>
        <authorList>
            <person name="Tisza M.J."/>
            <person name="Buck C.B."/>
        </authorList>
    </citation>
    <scope>NUCLEOTIDE SEQUENCE</scope>
    <source>
        <strain evidence="5">CtaNG1</strain>
    </source>
</reference>
<evidence type="ECO:0000256" key="2">
    <source>
        <dbReference type="ARBA" id="ARBA00022722"/>
    </source>
</evidence>
<feature type="domain" description="VRR-NUC" evidence="4">
    <location>
        <begin position="1"/>
        <end position="81"/>
    </location>
</feature>
<dbReference type="Gene3D" id="3.40.1350.10">
    <property type="match status" value="1"/>
</dbReference>
<name>A0A8S5P9N7_9CAUD</name>
<proteinExistence type="predicted"/>
<sequence length="98" mass="10784">MLEKDIERKLIAGVKRAGGKAYKFVSPGNVGVPDRIVIWPNGVIHFVELKTSKGVLSRLQGVQARELQKLNQKVFVLKGADAVSGYLDQFTEEFGVKA</sequence>
<organism evidence="5">
    <name type="scientific">Myoviridae sp. ctaNG1</name>
    <dbReference type="NCBI Taxonomy" id="2825132"/>
    <lineage>
        <taxon>Viruses</taxon>
        <taxon>Duplodnaviria</taxon>
        <taxon>Heunggongvirae</taxon>
        <taxon>Uroviricota</taxon>
        <taxon>Caudoviricetes</taxon>
    </lineage>
</organism>